<feature type="region of interest" description="Disordered" evidence="6">
    <location>
        <begin position="1165"/>
        <end position="1231"/>
    </location>
</feature>
<feature type="region of interest" description="Disordered" evidence="6">
    <location>
        <begin position="648"/>
        <end position="737"/>
    </location>
</feature>
<feature type="compositionally biased region" description="Basic residues" evidence="6">
    <location>
        <begin position="1385"/>
        <end position="1408"/>
    </location>
</feature>
<evidence type="ECO:0000256" key="3">
    <source>
        <dbReference type="ARBA" id="ARBA00023155"/>
    </source>
</evidence>
<feature type="region of interest" description="Disordered" evidence="6">
    <location>
        <begin position="320"/>
        <end position="362"/>
    </location>
</feature>
<feature type="compositionally biased region" description="Low complexity" evidence="6">
    <location>
        <begin position="907"/>
        <end position="922"/>
    </location>
</feature>
<feature type="region of interest" description="Disordered" evidence="6">
    <location>
        <begin position="1"/>
        <end position="241"/>
    </location>
</feature>
<dbReference type="Gene3D" id="1.10.10.60">
    <property type="entry name" value="Homeodomain-like"/>
    <property type="match status" value="1"/>
</dbReference>
<dbReference type="InterPro" id="IPR009057">
    <property type="entry name" value="Homeodomain-like_sf"/>
</dbReference>
<evidence type="ECO:0000256" key="1">
    <source>
        <dbReference type="ARBA" id="ARBA00009661"/>
    </source>
</evidence>
<dbReference type="GO" id="GO:0005634">
    <property type="term" value="C:nucleus"/>
    <property type="evidence" value="ECO:0007669"/>
    <property type="project" value="UniProtKB-SubCell"/>
</dbReference>
<reference evidence="9 10" key="2">
    <citation type="submission" date="2023-11" db="UniProtKB">
        <authorList>
            <consortium name="WormBaseParasite"/>
        </authorList>
    </citation>
    <scope>IDENTIFICATION</scope>
</reference>
<feature type="compositionally biased region" description="Low complexity" evidence="6">
    <location>
        <begin position="131"/>
        <end position="149"/>
    </location>
</feature>
<organism evidence="8 10">
    <name type="scientific">Trichobilharzia regenti</name>
    <name type="common">Nasal bird schistosome</name>
    <dbReference type="NCBI Taxonomy" id="157069"/>
    <lineage>
        <taxon>Eukaryota</taxon>
        <taxon>Metazoa</taxon>
        <taxon>Spiralia</taxon>
        <taxon>Lophotrochozoa</taxon>
        <taxon>Platyhelminthes</taxon>
        <taxon>Trematoda</taxon>
        <taxon>Digenea</taxon>
        <taxon>Strigeidida</taxon>
        <taxon>Schistosomatoidea</taxon>
        <taxon>Schistosomatidae</taxon>
        <taxon>Trichobilharzia</taxon>
    </lineage>
</organism>
<feature type="compositionally biased region" description="Low complexity" evidence="6">
    <location>
        <begin position="563"/>
        <end position="574"/>
    </location>
</feature>
<feature type="compositionally biased region" description="Gly residues" evidence="6">
    <location>
        <begin position="853"/>
        <end position="870"/>
    </location>
</feature>
<dbReference type="GO" id="GO:0006355">
    <property type="term" value="P:regulation of DNA-templated transcription"/>
    <property type="evidence" value="ECO:0007669"/>
    <property type="project" value="InterPro"/>
</dbReference>
<protein>
    <recommendedName>
        <fullName evidence="7">Homeobox domain-containing protein</fullName>
    </recommendedName>
</protein>
<comment type="subcellular location">
    <subcellularLocation>
        <location evidence="5">Nucleus</location>
    </subcellularLocation>
</comment>
<feature type="compositionally biased region" description="Polar residues" evidence="6">
    <location>
        <begin position="1358"/>
        <end position="1381"/>
    </location>
</feature>
<keyword evidence="3 5" id="KW-0371">Homeobox</keyword>
<feature type="compositionally biased region" description="Low complexity" evidence="6">
    <location>
        <begin position="217"/>
        <end position="241"/>
    </location>
</feature>
<feature type="compositionally biased region" description="Low complexity" evidence="6">
    <location>
        <begin position="90"/>
        <end position="121"/>
    </location>
</feature>
<dbReference type="WBParaSite" id="TREG1_62100.1">
    <property type="protein sequence ID" value="TREG1_62100.1"/>
    <property type="gene ID" value="TREG1_62100"/>
</dbReference>
<dbReference type="Pfam" id="PF05920">
    <property type="entry name" value="Homeobox_KN"/>
    <property type="match status" value="1"/>
</dbReference>
<feature type="compositionally biased region" description="Low complexity" evidence="6">
    <location>
        <begin position="182"/>
        <end position="198"/>
    </location>
</feature>
<feature type="compositionally biased region" description="Gly residues" evidence="6">
    <location>
        <begin position="821"/>
        <end position="843"/>
    </location>
</feature>
<dbReference type="InterPro" id="IPR001356">
    <property type="entry name" value="HD"/>
</dbReference>
<feature type="compositionally biased region" description="Low complexity" evidence="6">
    <location>
        <begin position="43"/>
        <end position="57"/>
    </location>
</feature>
<comment type="similarity">
    <text evidence="1">Belongs to the TALE/MEIS homeobox family.</text>
</comment>
<feature type="compositionally biased region" description="Low complexity" evidence="6">
    <location>
        <begin position="1207"/>
        <end position="1229"/>
    </location>
</feature>
<dbReference type="InterPro" id="IPR008422">
    <property type="entry name" value="KN_HD"/>
</dbReference>
<reference evidence="8" key="1">
    <citation type="submission" date="2022-06" db="EMBL/GenBank/DDBJ databases">
        <authorList>
            <person name="Berger JAMES D."/>
            <person name="Berger JAMES D."/>
        </authorList>
    </citation>
    <scope>NUCLEOTIDE SEQUENCE [LARGE SCALE GENOMIC DNA]</scope>
</reference>
<evidence type="ECO:0000256" key="6">
    <source>
        <dbReference type="SAM" id="MobiDB-lite"/>
    </source>
</evidence>
<evidence type="ECO:0000259" key="7">
    <source>
        <dbReference type="PROSITE" id="PS50071"/>
    </source>
</evidence>
<feature type="domain" description="Homeobox" evidence="7">
    <location>
        <begin position="982"/>
        <end position="1045"/>
    </location>
</feature>
<feature type="compositionally biased region" description="Low complexity" evidence="6">
    <location>
        <begin position="1"/>
        <end position="13"/>
    </location>
</feature>
<feature type="compositionally biased region" description="Low complexity" evidence="6">
    <location>
        <begin position="324"/>
        <end position="360"/>
    </location>
</feature>
<dbReference type="SUPFAM" id="SSF46689">
    <property type="entry name" value="Homeodomain-like"/>
    <property type="match status" value="1"/>
</dbReference>
<feature type="compositionally biased region" description="Low complexity" evidence="6">
    <location>
        <begin position="266"/>
        <end position="281"/>
    </location>
</feature>
<proteinExistence type="inferred from homology"/>
<evidence type="ECO:0000256" key="5">
    <source>
        <dbReference type="PROSITE-ProRule" id="PRU00108"/>
    </source>
</evidence>
<dbReference type="Proteomes" id="UP000050795">
    <property type="component" value="Unassembled WGS sequence"/>
</dbReference>
<name>A0AA85K2L5_TRIRE</name>
<feature type="compositionally biased region" description="Low complexity" evidence="6">
    <location>
        <begin position="1273"/>
        <end position="1289"/>
    </location>
</feature>
<dbReference type="FunFam" id="1.10.10.60:FF:000004">
    <property type="entry name" value="Meis2 homeobox isoform 2c"/>
    <property type="match status" value="1"/>
</dbReference>
<dbReference type="InterPro" id="IPR050224">
    <property type="entry name" value="TALE_homeobox"/>
</dbReference>
<dbReference type="GO" id="GO:0003677">
    <property type="term" value="F:DNA binding"/>
    <property type="evidence" value="ECO:0007669"/>
    <property type="project" value="UniProtKB-UniRule"/>
</dbReference>
<dbReference type="WBParaSite" id="TREG1_62100.3">
    <property type="protein sequence ID" value="TREG1_62100.3"/>
    <property type="gene ID" value="TREG1_62100"/>
</dbReference>
<feature type="compositionally biased region" description="Polar residues" evidence="6">
    <location>
        <begin position="58"/>
        <end position="67"/>
    </location>
</feature>
<accession>A0AA85K2L5</accession>
<dbReference type="PANTHER" id="PTHR11850">
    <property type="entry name" value="HOMEOBOX PROTEIN TRANSCRIPTION FACTORS"/>
    <property type="match status" value="1"/>
</dbReference>
<feature type="compositionally biased region" description="Low complexity" evidence="6">
    <location>
        <begin position="783"/>
        <end position="799"/>
    </location>
</feature>
<feature type="region of interest" description="Disordered" evidence="6">
    <location>
        <begin position="1263"/>
        <end position="1434"/>
    </location>
</feature>
<keyword evidence="2 5" id="KW-0238">DNA-binding</keyword>
<feature type="region of interest" description="Disordered" evidence="6">
    <location>
        <begin position="528"/>
        <end position="589"/>
    </location>
</feature>
<feature type="compositionally biased region" description="Polar residues" evidence="6">
    <location>
        <begin position="1290"/>
        <end position="1319"/>
    </location>
</feature>
<dbReference type="InterPro" id="IPR032453">
    <property type="entry name" value="PKNOX/Meis_N"/>
</dbReference>
<keyword evidence="4 5" id="KW-0539">Nucleus</keyword>
<feature type="compositionally biased region" description="Polar residues" evidence="6">
    <location>
        <begin position="575"/>
        <end position="587"/>
    </location>
</feature>
<feature type="compositionally biased region" description="Polar residues" evidence="6">
    <location>
        <begin position="14"/>
        <end position="42"/>
    </location>
</feature>
<evidence type="ECO:0000256" key="4">
    <source>
        <dbReference type="ARBA" id="ARBA00023242"/>
    </source>
</evidence>
<evidence type="ECO:0000256" key="2">
    <source>
        <dbReference type="ARBA" id="ARBA00023125"/>
    </source>
</evidence>
<evidence type="ECO:0000313" key="9">
    <source>
        <dbReference type="WBParaSite" id="TREG1_62100.1"/>
    </source>
</evidence>
<feature type="region of interest" description="Disordered" evidence="6">
    <location>
        <begin position="783"/>
        <end position="972"/>
    </location>
</feature>
<feature type="region of interest" description="Disordered" evidence="6">
    <location>
        <begin position="257"/>
        <end position="282"/>
    </location>
</feature>
<dbReference type="CDD" id="cd00086">
    <property type="entry name" value="homeodomain"/>
    <property type="match status" value="1"/>
</dbReference>
<feature type="compositionally biased region" description="Low complexity" evidence="6">
    <location>
        <begin position="1165"/>
        <end position="1176"/>
    </location>
</feature>
<evidence type="ECO:0000313" key="8">
    <source>
        <dbReference type="Proteomes" id="UP000050795"/>
    </source>
</evidence>
<feature type="DNA-binding region" description="Homeobox" evidence="5">
    <location>
        <begin position="984"/>
        <end position="1046"/>
    </location>
</feature>
<sequence length="1434" mass="150025">MNSSNNKPQQNSPEIYSSSSPNRIPTSAYSSSCNKQVSHTTDNNNNSSISSSNSNNSKMLSYDTNTPCDKHEENTPSIHANHPYHSANVTPISSSTSLPSSTTCISASSSASLSSTSTSSSNAQCIDPSSTTTMNTDQRTTPTPTGTMTLPLSDSSNTFTARSSNDSPVISTSCNNDPRVENNNNNNSNGNGNGNNSGHMKRKTSMMKPEDDCNYDSNSNHSNSNSNSNANTNTTTNNNVSNISSYYPTTYSNTPTLGGSGGGVSGPNVNNNNTSNMIPSGGVVTANNNNPTHRLSLSHPIGTSSHPHLMNYSEMNSRHLMPTSASASSVSSSSNSGTMNSNHHTGHGMNNHTNNSSNSSETPIHKARTALYEHPLFPLLALIFEKCELATCTPRDPMSAAAVAAAASASGNTNPGNMEVWSSESFNEDIIVFAKELVNSQKTIRTSDPELDSLIIQAIQVLRFHLLEIEKVHELCDNFCSRYITCLRGKMPIDLVIEDRDSAGSTGSGNSPQPVNCSVNQSQMNAAAAAGGGLQHPGSNHPGSVNMFNSLIDESNSGLAAMQQQHQQQQQQQHSLSHPGSMSNYANNPGFRGDPAAAYAAVAAAASVSQMGGLLGLGGMYPCSNLPSSSSAAASSSSNAAFHSMFGGDPRYNPNSHSSPAPGFPDASNYYGHHHQQQQQQQHHQSHHQHAGGGHSNYHHPGMYSSSNPSGFGGGMDLGGSNDLLRPPHLGSPYSSHHHLSNVSGNFNSINSQNFSGHLLGSGQHNASNLSAFGQHQLSADALSSSSSSGMVGRSKNSSPLLGSVGSRRSPDADDRTSPNGGLGGAGGGNSGHRNGGTSGCGGNSSNNHRGGDGGGDVGGGHGGGGGGGGDRGRSSDNSGGGGRTATNNNQHVMVDQGGGGGGIGRQNHNNLHQHHNQQQQHQHPHSSLTHMSQNLSQSNTPMSRSHGNASQDMNSEAGDGIDNSIGSGENLDEFDLEEKSIKRQKKRGIFPKAATNIMRAWLFQHLSHPYPSEEQKKQLATDTGLTILQVNNWFINARRRIVQPMIDQSNRAGPHGYPPDATGCLPYMDNQHFAAYGRPGTGGGAGGGFHPSSLRPEEFYAAAAAAAASSTPVGGDIDSHMNNTGRGGGYMPSYLGGSMTDSDFPGVNNPISGYPRGGGYPPSLLGGHLPYGPYSAPSPTPPSNTSSLSGRQSSNQFPGQFGLFQNSHNTNTNSTNSENNSNNYSASESKLRTAADVDSVQKATLAVAQYAAALALQQQQQQQQQKRNYPVTPTTTTTGLSPGSNNSTPSVSVAGYTSPNNTYRGMTNGHHSMSSHPTPLSPVHNGSPIPSSGVPFNGSNGSNIPPAAHLQQQQQQHSMTAASSSPTSFPVSNNRHSNLSLPHYGHHSNHVSNLHHSHHPHHHHAHHGAGGFLPSVGGQDAIPQPSLQDIHAG</sequence>
<dbReference type="PROSITE" id="PS50071">
    <property type="entry name" value="HOMEOBOX_2"/>
    <property type="match status" value="1"/>
</dbReference>
<feature type="compositionally biased region" description="Polar residues" evidence="6">
    <location>
        <begin position="537"/>
        <end position="558"/>
    </location>
</feature>
<evidence type="ECO:0000313" key="10">
    <source>
        <dbReference type="WBParaSite" id="TREG1_62100.3"/>
    </source>
</evidence>
<feature type="compositionally biased region" description="Polar residues" evidence="6">
    <location>
        <begin position="927"/>
        <end position="955"/>
    </location>
</feature>
<dbReference type="Pfam" id="PF16493">
    <property type="entry name" value="Meis_PKNOX_N"/>
    <property type="match status" value="1"/>
</dbReference>
<dbReference type="SMART" id="SM00389">
    <property type="entry name" value="HOX"/>
    <property type="match status" value="1"/>
</dbReference>
<feature type="compositionally biased region" description="Polar residues" evidence="6">
    <location>
        <begin position="150"/>
        <end position="176"/>
    </location>
</feature>
<keyword evidence="8" id="KW-1185">Reference proteome</keyword>